<evidence type="ECO:0000313" key="2">
    <source>
        <dbReference type="EMBL" id="WQF89554.1"/>
    </source>
</evidence>
<gene>
    <name evidence="2" type="ORF">CDEST_14568</name>
</gene>
<keyword evidence="3" id="KW-1185">Reference proteome</keyword>
<protein>
    <submittedName>
        <fullName evidence="2">Uncharacterized protein</fullName>
    </submittedName>
</protein>
<reference evidence="3" key="1">
    <citation type="journal article" date="2023" name="bioRxiv">
        <title>Complete genome of the Medicago anthracnose fungus, Colletotrichum destructivum, reveals a mini-chromosome-like region within a core chromosome.</title>
        <authorList>
            <person name="Lapalu N."/>
            <person name="Simon A."/>
            <person name="Lu A."/>
            <person name="Plaumann P.-L."/>
            <person name="Amselem J."/>
            <person name="Pigne S."/>
            <person name="Auger A."/>
            <person name="Koch C."/>
            <person name="Dallery J.-F."/>
            <person name="O'Connell R.J."/>
        </authorList>
    </citation>
    <scope>NUCLEOTIDE SEQUENCE [LARGE SCALE GENOMIC DNA]</scope>
    <source>
        <strain evidence="3">CBS 520.97</strain>
    </source>
</reference>
<dbReference type="Proteomes" id="UP001322277">
    <property type="component" value="Chromosome 10"/>
</dbReference>
<accession>A0AAX4J297</accession>
<feature type="region of interest" description="Disordered" evidence="1">
    <location>
        <begin position="39"/>
        <end position="66"/>
    </location>
</feature>
<dbReference type="GeneID" id="87951068"/>
<dbReference type="RefSeq" id="XP_062786775.1">
    <property type="nucleotide sequence ID" value="XM_062930724.1"/>
</dbReference>
<name>A0AAX4J297_9PEZI</name>
<dbReference type="AlphaFoldDB" id="A0AAX4J297"/>
<sequence>MRKQPANRTYLCDLMIYSCPFPLTLCSVSRSAVETPAARYGGLDQSPNACSADQISPRSLDSTAFG</sequence>
<organism evidence="2 3">
    <name type="scientific">Colletotrichum destructivum</name>
    <dbReference type="NCBI Taxonomy" id="34406"/>
    <lineage>
        <taxon>Eukaryota</taxon>
        <taxon>Fungi</taxon>
        <taxon>Dikarya</taxon>
        <taxon>Ascomycota</taxon>
        <taxon>Pezizomycotina</taxon>
        <taxon>Sordariomycetes</taxon>
        <taxon>Hypocreomycetidae</taxon>
        <taxon>Glomerellales</taxon>
        <taxon>Glomerellaceae</taxon>
        <taxon>Colletotrichum</taxon>
        <taxon>Colletotrichum destructivum species complex</taxon>
    </lineage>
</organism>
<evidence type="ECO:0000256" key="1">
    <source>
        <dbReference type="SAM" id="MobiDB-lite"/>
    </source>
</evidence>
<proteinExistence type="predicted"/>
<dbReference type="EMBL" id="CP137314">
    <property type="protein sequence ID" value="WQF89554.1"/>
    <property type="molecule type" value="Genomic_DNA"/>
</dbReference>
<feature type="compositionally biased region" description="Polar residues" evidence="1">
    <location>
        <begin position="45"/>
        <end position="66"/>
    </location>
</feature>
<dbReference type="KEGG" id="cdet:87951068"/>
<evidence type="ECO:0000313" key="3">
    <source>
        <dbReference type="Proteomes" id="UP001322277"/>
    </source>
</evidence>